<protein>
    <submittedName>
        <fullName evidence="3">Alpha/beta hydrolase domain-containing protein</fullName>
    </submittedName>
</protein>
<organism evidence="3 4">
    <name type="scientific">Arthrobacter ginkgonis</name>
    <dbReference type="NCBI Taxonomy" id="1630594"/>
    <lineage>
        <taxon>Bacteria</taxon>
        <taxon>Bacillati</taxon>
        <taxon>Actinomycetota</taxon>
        <taxon>Actinomycetes</taxon>
        <taxon>Micrococcales</taxon>
        <taxon>Micrococcaceae</taxon>
        <taxon>Arthrobacter</taxon>
    </lineage>
</organism>
<gene>
    <name evidence="3" type="ORF">GCM10023081_01000</name>
</gene>
<dbReference type="Proteomes" id="UP001500752">
    <property type="component" value="Unassembled WGS sequence"/>
</dbReference>
<evidence type="ECO:0000313" key="3">
    <source>
        <dbReference type="EMBL" id="GAA3666020.1"/>
    </source>
</evidence>
<feature type="region of interest" description="Disordered" evidence="1">
    <location>
        <begin position="473"/>
        <end position="494"/>
    </location>
</feature>
<evidence type="ECO:0000313" key="4">
    <source>
        <dbReference type="Proteomes" id="UP001500752"/>
    </source>
</evidence>
<dbReference type="RefSeq" id="WP_345147660.1">
    <property type="nucleotide sequence ID" value="NZ_BAABEO010000001.1"/>
</dbReference>
<dbReference type="EMBL" id="BAABEO010000001">
    <property type="protein sequence ID" value="GAA3666020.1"/>
    <property type="molecule type" value="Genomic_DNA"/>
</dbReference>
<feature type="domain" description="Alpha/beta hydrolase" evidence="2">
    <location>
        <begin position="16"/>
        <end position="458"/>
    </location>
</feature>
<proteinExistence type="predicted"/>
<keyword evidence="4" id="KW-1185">Reference proteome</keyword>
<feature type="compositionally biased region" description="Polar residues" evidence="1">
    <location>
        <begin position="477"/>
        <end position="494"/>
    </location>
</feature>
<name>A0ABP7BNR8_9MICC</name>
<accession>A0ABP7BNR8</accession>
<dbReference type="InterPro" id="IPR045394">
    <property type="entry name" value="Abhydrolase_dom"/>
</dbReference>
<sequence length="494" mass="53421">MPGLKIVHRTRTERSNRPFTSGWAVGEEHGVDLEEVGYVEDEFIVSGTQNTYTYGADWSRQVAQADLPYTTRVLVRRPAEASAASGVVVGESLHPGSANDSSWRGAHPWIIRKGHTWVGVTTAAGWARTMAESIDPARYGALSLPANGLGWGIMSDVVTALRAGAFEGLGPGAVSRLYLTGWSMTGTFCRVFLGDGFHAASRTPEGGPAVDGYLIGISSGGFLEGGYTPLSDGCPVLPEDDPRRTIGAYGVPVIELLSENESETHSGVLRPDSDDPQDPYRLYQVAGSGHSSYRPRTGWPGDEVALRHRRPATPIREQWSTFPLEFAARAAYEHLDRWVAEGTPAPRAERIPFAETGLRAPWPEARPLERDADCNAVGGVRSTYVDVPAATYVPHSTTADDADGQSRGWLYPHVLPFPDEVLLERYGSAENYRKLVARRAAELVGEGWLLEEEAALVVEGAALVDGARDVRFDSPGAGTNQSTNDPNTIQEVRA</sequence>
<dbReference type="GO" id="GO:0016787">
    <property type="term" value="F:hydrolase activity"/>
    <property type="evidence" value="ECO:0007669"/>
    <property type="project" value="UniProtKB-KW"/>
</dbReference>
<evidence type="ECO:0000256" key="1">
    <source>
        <dbReference type="SAM" id="MobiDB-lite"/>
    </source>
</evidence>
<reference evidence="4" key="1">
    <citation type="journal article" date="2019" name="Int. J. Syst. Evol. Microbiol.">
        <title>The Global Catalogue of Microorganisms (GCM) 10K type strain sequencing project: providing services to taxonomists for standard genome sequencing and annotation.</title>
        <authorList>
            <consortium name="The Broad Institute Genomics Platform"/>
            <consortium name="The Broad Institute Genome Sequencing Center for Infectious Disease"/>
            <person name="Wu L."/>
            <person name="Ma J."/>
        </authorList>
    </citation>
    <scope>NUCLEOTIDE SEQUENCE [LARGE SCALE GENOMIC DNA]</scope>
    <source>
        <strain evidence="4">JCM 30742</strain>
    </source>
</reference>
<evidence type="ECO:0000259" key="2">
    <source>
        <dbReference type="Pfam" id="PF20091"/>
    </source>
</evidence>
<dbReference type="Pfam" id="PF20091">
    <property type="entry name" value="Abhydrolase_10"/>
    <property type="match status" value="1"/>
</dbReference>
<keyword evidence="3" id="KW-0378">Hydrolase</keyword>
<comment type="caution">
    <text evidence="3">The sequence shown here is derived from an EMBL/GenBank/DDBJ whole genome shotgun (WGS) entry which is preliminary data.</text>
</comment>